<dbReference type="GO" id="GO:0009927">
    <property type="term" value="F:histidine phosphotransfer kinase activity"/>
    <property type="evidence" value="ECO:0007669"/>
    <property type="project" value="TreeGrafter"/>
</dbReference>
<keyword evidence="5" id="KW-0418">Kinase</keyword>
<comment type="catalytic activity">
    <reaction evidence="1">
        <text>ATP + protein L-histidine = ADP + protein N-phospho-L-histidine.</text>
        <dbReference type="EC" id="2.7.13.3"/>
    </reaction>
</comment>
<evidence type="ECO:0000313" key="7">
    <source>
        <dbReference type="EMBL" id="OEJ65584.1"/>
    </source>
</evidence>
<organism evidence="7 8">
    <name type="scientific">Magnetovibrio blakemorei</name>
    <dbReference type="NCBI Taxonomy" id="28181"/>
    <lineage>
        <taxon>Bacteria</taxon>
        <taxon>Pseudomonadati</taxon>
        <taxon>Pseudomonadota</taxon>
        <taxon>Alphaproteobacteria</taxon>
        <taxon>Rhodospirillales</taxon>
        <taxon>Magnetovibrionaceae</taxon>
        <taxon>Magnetovibrio</taxon>
    </lineage>
</organism>
<evidence type="ECO:0000256" key="2">
    <source>
        <dbReference type="ARBA" id="ARBA00012438"/>
    </source>
</evidence>
<evidence type="ECO:0000256" key="4">
    <source>
        <dbReference type="ARBA" id="ARBA00022679"/>
    </source>
</evidence>
<dbReference type="InterPro" id="IPR003661">
    <property type="entry name" value="HisK_dim/P_dom"/>
</dbReference>
<dbReference type="PROSITE" id="PS50109">
    <property type="entry name" value="HIS_KIN"/>
    <property type="match status" value="1"/>
</dbReference>
<proteinExistence type="predicted"/>
<dbReference type="PANTHER" id="PTHR43047:SF72">
    <property type="entry name" value="OSMOSENSING HISTIDINE PROTEIN KINASE SLN1"/>
    <property type="match status" value="1"/>
</dbReference>
<dbReference type="PANTHER" id="PTHR43047">
    <property type="entry name" value="TWO-COMPONENT HISTIDINE PROTEIN KINASE"/>
    <property type="match status" value="1"/>
</dbReference>
<dbReference type="InterPro" id="IPR036097">
    <property type="entry name" value="HisK_dim/P_sf"/>
</dbReference>
<dbReference type="EMBL" id="MCGG01000048">
    <property type="protein sequence ID" value="OEJ65584.1"/>
    <property type="molecule type" value="Genomic_DNA"/>
</dbReference>
<dbReference type="SUPFAM" id="SSF55874">
    <property type="entry name" value="ATPase domain of HSP90 chaperone/DNA topoisomerase II/histidine kinase"/>
    <property type="match status" value="1"/>
</dbReference>
<dbReference type="CDD" id="cd00082">
    <property type="entry name" value="HisKA"/>
    <property type="match status" value="1"/>
</dbReference>
<dbReference type="EC" id="2.7.13.3" evidence="2"/>
<gene>
    <name evidence="7" type="ORF">BEN30_14115</name>
</gene>
<evidence type="ECO:0000256" key="3">
    <source>
        <dbReference type="ARBA" id="ARBA00022553"/>
    </source>
</evidence>
<dbReference type="Proteomes" id="UP000095347">
    <property type="component" value="Unassembled WGS sequence"/>
</dbReference>
<keyword evidence="3" id="KW-0597">Phosphoprotein</keyword>
<dbReference type="STRING" id="28181.BEN30_14115"/>
<dbReference type="Pfam" id="PF02518">
    <property type="entry name" value="HATPase_c"/>
    <property type="match status" value="1"/>
</dbReference>
<dbReference type="InterPro" id="IPR036890">
    <property type="entry name" value="HATPase_C_sf"/>
</dbReference>
<name>A0A1E5Q5D0_9PROT</name>
<dbReference type="SMART" id="SM00388">
    <property type="entry name" value="HisKA"/>
    <property type="match status" value="1"/>
</dbReference>
<evidence type="ECO:0000313" key="8">
    <source>
        <dbReference type="Proteomes" id="UP000095347"/>
    </source>
</evidence>
<dbReference type="GO" id="GO:0005886">
    <property type="term" value="C:plasma membrane"/>
    <property type="evidence" value="ECO:0007669"/>
    <property type="project" value="TreeGrafter"/>
</dbReference>
<dbReference type="InterPro" id="IPR004358">
    <property type="entry name" value="Sig_transdc_His_kin-like_C"/>
</dbReference>
<dbReference type="OrthoDB" id="9801651at2"/>
<dbReference type="SMART" id="SM00387">
    <property type="entry name" value="HATPase_c"/>
    <property type="match status" value="1"/>
</dbReference>
<dbReference type="SUPFAM" id="SSF47384">
    <property type="entry name" value="Homodimeric domain of signal transducing histidine kinase"/>
    <property type="match status" value="1"/>
</dbReference>
<keyword evidence="4" id="KW-0808">Transferase</keyword>
<dbReference type="Pfam" id="PF00512">
    <property type="entry name" value="HisKA"/>
    <property type="match status" value="1"/>
</dbReference>
<dbReference type="PRINTS" id="PR00344">
    <property type="entry name" value="BCTRLSENSOR"/>
</dbReference>
<reference evidence="8" key="1">
    <citation type="submission" date="2016-07" db="EMBL/GenBank/DDBJ databases">
        <authorList>
            <person name="Florea S."/>
            <person name="Webb J.S."/>
            <person name="Jaromczyk J."/>
            <person name="Schardl C.L."/>
        </authorList>
    </citation>
    <scope>NUCLEOTIDE SEQUENCE [LARGE SCALE GENOMIC DNA]</scope>
    <source>
        <strain evidence="8">MV-1</strain>
    </source>
</reference>
<evidence type="ECO:0000256" key="1">
    <source>
        <dbReference type="ARBA" id="ARBA00000085"/>
    </source>
</evidence>
<keyword evidence="8" id="KW-1185">Reference proteome</keyword>
<dbReference type="Gene3D" id="1.10.287.130">
    <property type="match status" value="1"/>
</dbReference>
<accession>A0A1E5Q5D0</accession>
<dbReference type="GO" id="GO:0000155">
    <property type="term" value="F:phosphorelay sensor kinase activity"/>
    <property type="evidence" value="ECO:0007669"/>
    <property type="project" value="InterPro"/>
</dbReference>
<dbReference type="Gene3D" id="3.30.565.10">
    <property type="entry name" value="Histidine kinase-like ATPase, C-terminal domain"/>
    <property type="match status" value="1"/>
</dbReference>
<feature type="domain" description="Histidine kinase" evidence="6">
    <location>
        <begin position="190"/>
        <end position="413"/>
    </location>
</feature>
<dbReference type="AlphaFoldDB" id="A0A1E5Q5D0"/>
<comment type="caution">
    <text evidence="7">The sequence shown here is derived from an EMBL/GenBank/DDBJ whole genome shotgun (WGS) entry which is preliminary data.</text>
</comment>
<evidence type="ECO:0000256" key="5">
    <source>
        <dbReference type="ARBA" id="ARBA00022777"/>
    </source>
</evidence>
<sequence length="416" mass="45712">MMSMDIYQILLTGGNSEVRKDLGDAFFGEEVEVNIEEAPDLDHALEALVSGRHELCIVYSDPADPENALSITICAQKAGLTTPIIVLNGQGAGTNLREFIVSGALAAFPWDVSQPAMLSGIVRLALSLRKTEMKLRRTNDRLVRDLITSRDSRERAEELTSQYAETMENYYLAKNEAERASQAKTEFLAHMSHELLTPLNAIIGFSDTIKEEIFGPMGHAKYADYVNDIRNSGQHLHSLIKDLLDISTIEAKKMELHESNLEVGELLDMCSRTVQHNAKLGQVNLTLNIADNLPKLWADERRMKQILINLLANAVKFTPPGGTISLAASLSGQDDDGHIFCVKDSGIGMNEDDLVKAMEQFGQVRRGLESPHEGTGLGLPLSKSLAELHGGRLQIESTKNIGTQVTVTLPRSRIVA</sequence>
<evidence type="ECO:0000259" key="6">
    <source>
        <dbReference type="PROSITE" id="PS50109"/>
    </source>
</evidence>
<dbReference type="InterPro" id="IPR003594">
    <property type="entry name" value="HATPase_dom"/>
</dbReference>
<protein>
    <recommendedName>
        <fullName evidence="2">histidine kinase</fullName>
        <ecNumber evidence="2">2.7.13.3</ecNumber>
    </recommendedName>
</protein>
<dbReference type="InterPro" id="IPR005467">
    <property type="entry name" value="His_kinase_dom"/>
</dbReference>